<evidence type="ECO:0000313" key="2">
    <source>
        <dbReference type="Proteomes" id="UP000241690"/>
    </source>
</evidence>
<keyword evidence="2" id="KW-1185">Reference proteome</keyword>
<dbReference type="Proteomes" id="UP000241690">
    <property type="component" value="Unassembled WGS sequence"/>
</dbReference>
<organism evidence="1 2">
    <name type="scientific">Trichoderma harzianum CBS 226.95</name>
    <dbReference type="NCBI Taxonomy" id="983964"/>
    <lineage>
        <taxon>Eukaryota</taxon>
        <taxon>Fungi</taxon>
        <taxon>Dikarya</taxon>
        <taxon>Ascomycota</taxon>
        <taxon>Pezizomycotina</taxon>
        <taxon>Sordariomycetes</taxon>
        <taxon>Hypocreomycetidae</taxon>
        <taxon>Hypocreales</taxon>
        <taxon>Hypocreaceae</taxon>
        <taxon>Trichoderma</taxon>
    </lineage>
</organism>
<dbReference type="RefSeq" id="XP_024774525.1">
    <property type="nucleotide sequence ID" value="XM_024915097.1"/>
</dbReference>
<dbReference type="AlphaFoldDB" id="A0A2T4AD46"/>
<gene>
    <name evidence="1" type="ORF">M431DRAFT_430624</name>
</gene>
<accession>A0A2T4AD46</accession>
<evidence type="ECO:0000313" key="1">
    <source>
        <dbReference type="EMBL" id="PTB54848.1"/>
    </source>
</evidence>
<dbReference type="EMBL" id="KZ679680">
    <property type="protein sequence ID" value="PTB54848.1"/>
    <property type="molecule type" value="Genomic_DNA"/>
</dbReference>
<protein>
    <submittedName>
        <fullName evidence="1">Uncharacterized protein</fullName>
    </submittedName>
</protein>
<reference evidence="1 2" key="1">
    <citation type="submission" date="2016-07" db="EMBL/GenBank/DDBJ databases">
        <title>Multiple horizontal gene transfer events from other fungi enriched the ability of initially mycotrophic Trichoderma (Ascomycota) to feed on dead plant biomass.</title>
        <authorList>
            <consortium name="DOE Joint Genome Institute"/>
            <person name="Aerts A."/>
            <person name="Atanasova L."/>
            <person name="Chenthamara K."/>
            <person name="Zhang J."/>
            <person name="Grujic M."/>
            <person name="Henrissat B."/>
            <person name="Kuo A."/>
            <person name="Salamov A."/>
            <person name="Lipzen A."/>
            <person name="Labutti K."/>
            <person name="Barry K."/>
            <person name="Miao Y."/>
            <person name="Rahimi M.J."/>
            <person name="Shen Q."/>
            <person name="Grigoriev I.V."/>
            <person name="Kubicek C.P."/>
            <person name="Druzhinina I.S."/>
        </authorList>
    </citation>
    <scope>NUCLEOTIDE SEQUENCE [LARGE SCALE GENOMIC DNA]</scope>
    <source>
        <strain evidence="1 2">CBS 226.95</strain>
    </source>
</reference>
<name>A0A2T4AD46_TRIHA</name>
<dbReference type="GeneID" id="36623663"/>
<proteinExistence type="predicted"/>
<sequence>MPLFVLSRNKDPRSKLHLGHLLNRSREPFPPLIIFFSPLSFVGRQLSLLHLPQPSILPFEAGASLLASLGVGLLSANKAGIELNRFFFSLGLGGPLFFLRCNLLGPRRSHLDTNYEQP</sequence>